<accession>A0A1G5SG73</accession>
<sequence>MFAQLTVQFQLYLFPASWFHRTGFKLRAPALCDLRPGLINMFRVEFHIPYPD</sequence>
<dbReference type="AlphaFoldDB" id="A0A1G5SG73"/>
<evidence type="ECO:0000313" key="2">
    <source>
        <dbReference type="Proteomes" id="UP000198729"/>
    </source>
</evidence>
<dbReference type="Proteomes" id="UP000198729">
    <property type="component" value="Unassembled WGS sequence"/>
</dbReference>
<proteinExistence type="predicted"/>
<gene>
    <name evidence="1" type="ORF">NSMM_490001</name>
</gene>
<dbReference type="STRING" id="51642.NSMM_490001"/>
<protein>
    <submittedName>
        <fullName evidence="1">Uncharacterized protein</fullName>
    </submittedName>
</protein>
<dbReference type="EMBL" id="FMWO01000057">
    <property type="protein sequence ID" value="SCZ86112.1"/>
    <property type="molecule type" value="Genomic_DNA"/>
</dbReference>
<evidence type="ECO:0000313" key="1">
    <source>
        <dbReference type="EMBL" id="SCZ86112.1"/>
    </source>
</evidence>
<name>A0A1G5SG73_9PROT</name>
<keyword evidence="2" id="KW-1185">Reference proteome</keyword>
<reference evidence="1 2" key="1">
    <citation type="submission" date="2016-10" db="EMBL/GenBank/DDBJ databases">
        <authorList>
            <person name="de Groot N.N."/>
        </authorList>
    </citation>
    <scope>NUCLEOTIDE SEQUENCE [LARGE SCALE GENOMIC DNA]</scope>
    <source>
        <strain evidence="1">1</strain>
    </source>
</reference>
<organism evidence="1 2">
    <name type="scientific">Nitrosomonas mobilis</name>
    <dbReference type="NCBI Taxonomy" id="51642"/>
    <lineage>
        <taxon>Bacteria</taxon>
        <taxon>Pseudomonadati</taxon>
        <taxon>Pseudomonadota</taxon>
        <taxon>Betaproteobacteria</taxon>
        <taxon>Nitrosomonadales</taxon>
        <taxon>Nitrosomonadaceae</taxon>
        <taxon>Nitrosomonas</taxon>
    </lineage>
</organism>